<reference evidence="2" key="2">
    <citation type="submission" date="2020-09" db="EMBL/GenBank/DDBJ databases">
        <authorList>
            <person name="Sun Q."/>
            <person name="Zhou Y."/>
        </authorList>
    </citation>
    <scope>NUCLEOTIDE SEQUENCE</scope>
    <source>
        <strain evidence="2">CGMCC 1.16134</strain>
    </source>
</reference>
<protein>
    <recommendedName>
        <fullName evidence="1">Thioredoxin domain-containing protein</fullName>
    </recommendedName>
</protein>
<evidence type="ECO:0000313" key="2">
    <source>
        <dbReference type="EMBL" id="GGF63743.1"/>
    </source>
</evidence>
<dbReference type="AlphaFoldDB" id="A0A917BYN1"/>
<dbReference type="InterPro" id="IPR036249">
    <property type="entry name" value="Thioredoxin-like_sf"/>
</dbReference>
<reference evidence="2" key="1">
    <citation type="journal article" date="2014" name="Int. J. Syst. Evol. Microbiol.">
        <title>Complete genome sequence of Corynebacterium casei LMG S-19264T (=DSM 44701T), isolated from a smear-ripened cheese.</title>
        <authorList>
            <consortium name="US DOE Joint Genome Institute (JGI-PGF)"/>
            <person name="Walter F."/>
            <person name="Albersmeier A."/>
            <person name="Kalinowski J."/>
            <person name="Ruckert C."/>
        </authorList>
    </citation>
    <scope>NUCLEOTIDE SEQUENCE</scope>
    <source>
        <strain evidence="2">CGMCC 1.16134</strain>
    </source>
</reference>
<comment type="caution">
    <text evidence="2">The sequence shown here is derived from an EMBL/GenBank/DDBJ whole genome shotgun (WGS) entry which is preliminary data.</text>
</comment>
<organism evidence="2 3">
    <name type="scientific">Paenibacillus albidus</name>
    <dbReference type="NCBI Taxonomy" id="2041023"/>
    <lineage>
        <taxon>Bacteria</taxon>
        <taxon>Bacillati</taxon>
        <taxon>Bacillota</taxon>
        <taxon>Bacilli</taxon>
        <taxon>Bacillales</taxon>
        <taxon>Paenibacillaceae</taxon>
        <taxon>Paenibacillus</taxon>
    </lineage>
</organism>
<dbReference type="Pfam" id="PF00085">
    <property type="entry name" value="Thioredoxin"/>
    <property type="match status" value="1"/>
</dbReference>
<dbReference type="RefSeq" id="WP_189022112.1">
    <property type="nucleotide sequence ID" value="NZ_BMKR01000002.1"/>
</dbReference>
<dbReference type="SUPFAM" id="SSF52833">
    <property type="entry name" value="Thioredoxin-like"/>
    <property type="match status" value="1"/>
</dbReference>
<keyword evidence="3" id="KW-1185">Reference proteome</keyword>
<dbReference type="EMBL" id="BMKR01000002">
    <property type="protein sequence ID" value="GGF63743.1"/>
    <property type="molecule type" value="Genomic_DNA"/>
</dbReference>
<proteinExistence type="predicted"/>
<dbReference type="InterPro" id="IPR013766">
    <property type="entry name" value="Thioredoxin_domain"/>
</dbReference>
<sequence length="107" mass="11658">MTELNEPELLNELETAGQPLVVFVYTPLCGTCKAARRMLEVAEHLLPFTVAVVAANVNMMPGVVSKYRISSVPALMVVPGSRDVAPVIHYSLGSVERILEYIRSVTS</sequence>
<dbReference type="CDD" id="cd02947">
    <property type="entry name" value="TRX_family"/>
    <property type="match status" value="1"/>
</dbReference>
<evidence type="ECO:0000259" key="1">
    <source>
        <dbReference type="Pfam" id="PF00085"/>
    </source>
</evidence>
<feature type="domain" description="Thioredoxin" evidence="1">
    <location>
        <begin position="5"/>
        <end position="84"/>
    </location>
</feature>
<gene>
    <name evidence="2" type="ORF">GCM10010912_06040</name>
</gene>
<name>A0A917BYN1_9BACL</name>
<dbReference type="Gene3D" id="3.40.30.10">
    <property type="entry name" value="Glutaredoxin"/>
    <property type="match status" value="1"/>
</dbReference>
<dbReference type="Proteomes" id="UP000637643">
    <property type="component" value="Unassembled WGS sequence"/>
</dbReference>
<accession>A0A917BYN1</accession>
<evidence type="ECO:0000313" key="3">
    <source>
        <dbReference type="Proteomes" id="UP000637643"/>
    </source>
</evidence>